<organism evidence="1 2">
    <name type="scientific">Petrolisthes manimaculis</name>
    <dbReference type="NCBI Taxonomy" id="1843537"/>
    <lineage>
        <taxon>Eukaryota</taxon>
        <taxon>Metazoa</taxon>
        <taxon>Ecdysozoa</taxon>
        <taxon>Arthropoda</taxon>
        <taxon>Crustacea</taxon>
        <taxon>Multicrustacea</taxon>
        <taxon>Malacostraca</taxon>
        <taxon>Eumalacostraca</taxon>
        <taxon>Eucarida</taxon>
        <taxon>Decapoda</taxon>
        <taxon>Pleocyemata</taxon>
        <taxon>Anomura</taxon>
        <taxon>Galatheoidea</taxon>
        <taxon>Porcellanidae</taxon>
        <taxon>Petrolisthes</taxon>
    </lineage>
</organism>
<dbReference type="AlphaFoldDB" id="A0AAE1PRV6"/>
<dbReference type="Proteomes" id="UP001292094">
    <property type="component" value="Unassembled WGS sequence"/>
</dbReference>
<evidence type="ECO:0000313" key="1">
    <source>
        <dbReference type="EMBL" id="KAK4313696.1"/>
    </source>
</evidence>
<dbReference type="EMBL" id="JAWZYT010001276">
    <property type="protein sequence ID" value="KAK4313696.1"/>
    <property type="molecule type" value="Genomic_DNA"/>
</dbReference>
<comment type="caution">
    <text evidence="1">The sequence shown here is derived from an EMBL/GenBank/DDBJ whole genome shotgun (WGS) entry which is preliminary data.</text>
</comment>
<gene>
    <name evidence="1" type="ORF">Pmani_014985</name>
</gene>
<reference evidence="1" key="1">
    <citation type="submission" date="2023-11" db="EMBL/GenBank/DDBJ databases">
        <title>Genome assemblies of two species of porcelain crab, Petrolisthes cinctipes and Petrolisthes manimaculis (Anomura: Porcellanidae).</title>
        <authorList>
            <person name="Angst P."/>
        </authorList>
    </citation>
    <scope>NUCLEOTIDE SEQUENCE</scope>
    <source>
        <strain evidence="1">PB745_02</strain>
        <tissue evidence="1">Gill</tissue>
    </source>
</reference>
<sequence length="106" mass="11712">MPVSQPCPVTPVSQFLTETVIPQPSSDEVQAQASTFSASVMPPTPMMPFSLPPMPFRNQVQSMSMPFLPWTTNSNDSALNQLQFNLAMSYLYYNFAMANANADSKQ</sequence>
<name>A0AAE1PRV6_9EUCA</name>
<keyword evidence="2" id="KW-1185">Reference proteome</keyword>
<protein>
    <submittedName>
        <fullName evidence="1">Uncharacterized protein</fullName>
    </submittedName>
</protein>
<accession>A0AAE1PRV6</accession>
<evidence type="ECO:0000313" key="2">
    <source>
        <dbReference type="Proteomes" id="UP001292094"/>
    </source>
</evidence>
<proteinExistence type="predicted"/>